<gene>
    <name evidence="2" type="ORF">CYY_000556</name>
</gene>
<dbReference type="SUPFAM" id="SSF53335">
    <property type="entry name" value="S-adenosyl-L-methionine-dependent methyltransferases"/>
    <property type="match status" value="1"/>
</dbReference>
<evidence type="ECO:0000313" key="2">
    <source>
        <dbReference type="EMBL" id="KAF2078172.1"/>
    </source>
</evidence>
<reference evidence="2" key="1">
    <citation type="submission" date="2020-01" db="EMBL/GenBank/DDBJ databases">
        <title>Development of genomics and gene disruption for Polysphondylium violaceum indicates a role for the polyketide synthase stlB in stalk morphogenesis.</title>
        <authorList>
            <person name="Narita B."/>
            <person name="Kawabe Y."/>
            <person name="Kin K."/>
            <person name="Saito T."/>
            <person name="Gibbs R."/>
            <person name="Kuspa A."/>
            <person name="Muzny D."/>
            <person name="Queller D."/>
            <person name="Richards S."/>
            <person name="Strassman J."/>
            <person name="Sucgang R."/>
            <person name="Worley K."/>
            <person name="Schaap P."/>
        </authorList>
    </citation>
    <scope>NUCLEOTIDE SEQUENCE</scope>
    <source>
        <strain evidence="2">QSvi11</strain>
    </source>
</reference>
<dbReference type="EMBL" id="AJWJ01000010">
    <property type="protein sequence ID" value="KAF2078172.1"/>
    <property type="molecule type" value="Genomic_DNA"/>
</dbReference>
<dbReference type="CDD" id="cd02440">
    <property type="entry name" value="AdoMet_MTases"/>
    <property type="match status" value="1"/>
</dbReference>
<dbReference type="Gene3D" id="3.40.50.150">
    <property type="entry name" value="Vaccinia Virus protein VP39"/>
    <property type="match status" value="1"/>
</dbReference>
<evidence type="ECO:0000313" key="3">
    <source>
        <dbReference type="Proteomes" id="UP000695562"/>
    </source>
</evidence>
<dbReference type="InterPro" id="IPR036873">
    <property type="entry name" value="Rhodanese-like_dom_sf"/>
</dbReference>
<dbReference type="SUPFAM" id="SSF52821">
    <property type="entry name" value="Rhodanese/Cell cycle control phosphatase"/>
    <property type="match status" value="1"/>
</dbReference>
<protein>
    <recommendedName>
        <fullName evidence="1">Rhodanese domain-containing protein</fullName>
    </recommendedName>
</protein>
<sequence>MANETNVLLLKEWLISTTPNGMLDLRLESDYSASHFPGSTNIPFGKLDVRLFELPPKGYTLGVLYGTSSSNADGGDSEHIENRIRSILENYNIGFMLNEAQIPSDIKQQYMTESGSKSTLLWKPCTYLSDSIELIESHLKQDSRSGVGGNRDGDKFNAIDIACGSGRDCLYLALRECWRVYGVDNDPILLNKMKEGADTYGCSQDIVDVVMDLETSTPPSALEDSEIQHDQVIQYIEKIEKDLLEKQPQQYDLVHVARYLYRPLFPALRNLVKPGGFILYHTFMVPSLGKPRRPRFLLKQNELKDIFEKEFDVLNYQETHLEDGRPIQVILCKKKIIK</sequence>
<dbReference type="AlphaFoldDB" id="A0A8J4Q3N3"/>
<comment type="caution">
    <text evidence="2">The sequence shown here is derived from an EMBL/GenBank/DDBJ whole genome shotgun (WGS) entry which is preliminary data.</text>
</comment>
<dbReference type="InterPro" id="IPR001763">
    <property type="entry name" value="Rhodanese-like_dom"/>
</dbReference>
<keyword evidence="3" id="KW-1185">Reference proteome</keyword>
<evidence type="ECO:0000259" key="1">
    <source>
        <dbReference type="PROSITE" id="PS50206"/>
    </source>
</evidence>
<organism evidence="2 3">
    <name type="scientific">Polysphondylium violaceum</name>
    <dbReference type="NCBI Taxonomy" id="133409"/>
    <lineage>
        <taxon>Eukaryota</taxon>
        <taxon>Amoebozoa</taxon>
        <taxon>Evosea</taxon>
        <taxon>Eumycetozoa</taxon>
        <taxon>Dictyostelia</taxon>
        <taxon>Dictyosteliales</taxon>
        <taxon>Dictyosteliaceae</taxon>
        <taxon>Polysphondylium</taxon>
    </lineage>
</organism>
<feature type="domain" description="Rhodanese" evidence="1">
    <location>
        <begin position="23"/>
        <end position="107"/>
    </location>
</feature>
<dbReference type="OrthoDB" id="74240at2759"/>
<proteinExistence type="predicted"/>
<dbReference type="Proteomes" id="UP000695562">
    <property type="component" value="Unassembled WGS sequence"/>
</dbReference>
<dbReference type="PROSITE" id="PS50206">
    <property type="entry name" value="RHODANESE_3"/>
    <property type="match status" value="1"/>
</dbReference>
<accession>A0A8J4Q3N3</accession>
<name>A0A8J4Q3N3_9MYCE</name>
<dbReference type="InterPro" id="IPR029063">
    <property type="entry name" value="SAM-dependent_MTases_sf"/>
</dbReference>